<dbReference type="Proteomes" id="UP001429984">
    <property type="component" value="Unassembled WGS sequence"/>
</dbReference>
<keyword evidence="1" id="KW-1133">Transmembrane helix</keyword>
<dbReference type="InterPro" id="IPR046494">
    <property type="entry name" value="DUF6587"/>
</dbReference>
<proteinExistence type="predicted"/>
<dbReference type="Pfam" id="PF20228">
    <property type="entry name" value="DUF6587"/>
    <property type="match status" value="1"/>
</dbReference>
<accession>A0ABS0B4D2</accession>
<gene>
    <name evidence="2" type="ORF">IU514_05375</name>
</gene>
<feature type="transmembrane region" description="Helical" evidence="1">
    <location>
        <begin position="6"/>
        <end position="26"/>
    </location>
</feature>
<dbReference type="RefSeq" id="WP_194930076.1">
    <property type="nucleotide sequence ID" value="NZ_JADLZT010000003.1"/>
</dbReference>
<organism evidence="2 3">
    <name type="scientific">Lysobacter niastensis</name>
    <dbReference type="NCBI Taxonomy" id="380629"/>
    <lineage>
        <taxon>Bacteria</taxon>
        <taxon>Pseudomonadati</taxon>
        <taxon>Pseudomonadota</taxon>
        <taxon>Gammaproteobacteria</taxon>
        <taxon>Lysobacterales</taxon>
        <taxon>Lysobacteraceae</taxon>
        <taxon>Lysobacter</taxon>
    </lineage>
</organism>
<sequence length="83" mass="9062">MIVDAGLLAQYVVIALAVLVSAGFVARRQFPGTVRRLRIAIAVPMVRDGRPRWLRELGRRIAPPGREFEDACGGCNSCGPSKR</sequence>
<name>A0ABS0B4D2_9GAMM</name>
<keyword evidence="3" id="KW-1185">Reference proteome</keyword>
<evidence type="ECO:0008006" key="4">
    <source>
        <dbReference type="Google" id="ProtNLM"/>
    </source>
</evidence>
<keyword evidence="1" id="KW-0472">Membrane</keyword>
<dbReference type="EMBL" id="JADLZT010000003">
    <property type="protein sequence ID" value="MBF6023461.1"/>
    <property type="molecule type" value="Genomic_DNA"/>
</dbReference>
<protein>
    <recommendedName>
        <fullName evidence="4">Cellulose biosynthesis protein BcsF</fullName>
    </recommendedName>
</protein>
<evidence type="ECO:0000313" key="3">
    <source>
        <dbReference type="Proteomes" id="UP001429984"/>
    </source>
</evidence>
<evidence type="ECO:0000313" key="2">
    <source>
        <dbReference type="EMBL" id="MBF6023461.1"/>
    </source>
</evidence>
<evidence type="ECO:0000256" key="1">
    <source>
        <dbReference type="SAM" id="Phobius"/>
    </source>
</evidence>
<comment type="caution">
    <text evidence="2">The sequence shown here is derived from an EMBL/GenBank/DDBJ whole genome shotgun (WGS) entry which is preliminary data.</text>
</comment>
<keyword evidence="1" id="KW-0812">Transmembrane</keyword>
<reference evidence="2 3" key="1">
    <citation type="submission" date="2020-11" db="EMBL/GenBank/DDBJ databases">
        <title>Draft Genome Sequence and Secondary Metabolite Biosynthetic Potential of the Lysobacter niastensis Type strain DSM 18481.</title>
        <authorList>
            <person name="Turrini P."/>
            <person name="Artuso I."/>
            <person name="Tescari M."/>
            <person name="Lugli G.A."/>
            <person name="Frangipani E."/>
            <person name="Ventura M."/>
            <person name="Visca P."/>
        </authorList>
    </citation>
    <scope>NUCLEOTIDE SEQUENCE [LARGE SCALE GENOMIC DNA]</scope>
    <source>
        <strain evidence="2 3">DSM 18481</strain>
    </source>
</reference>